<organism evidence="5 6">
    <name type="scientific">Pseudidiomarina insulisalsae</name>
    <dbReference type="NCBI Taxonomy" id="575789"/>
    <lineage>
        <taxon>Bacteria</taxon>
        <taxon>Pseudomonadati</taxon>
        <taxon>Pseudomonadota</taxon>
        <taxon>Gammaproteobacteria</taxon>
        <taxon>Alteromonadales</taxon>
        <taxon>Idiomarinaceae</taxon>
        <taxon>Pseudidiomarina</taxon>
    </lineage>
</organism>
<comment type="caution">
    <text evidence="5">The sequence shown here is derived from an EMBL/GenBank/DDBJ whole genome shotgun (WGS) entry which is preliminary data.</text>
</comment>
<dbReference type="InterPro" id="IPR023343">
    <property type="entry name" value="Penicillin_amidase_dom1"/>
</dbReference>
<dbReference type="GO" id="GO:0016811">
    <property type="term" value="F:hydrolase activity, acting on carbon-nitrogen (but not peptide) bonds, in linear amides"/>
    <property type="evidence" value="ECO:0007669"/>
    <property type="project" value="InterPro"/>
</dbReference>
<accession>A0A432YAB0</accession>
<dbReference type="GO" id="GO:0017000">
    <property type="term" value="P:antibiotic biosynthetic process"/>
    <property type="evidence" value="ECO:0007669"/>
    <property type="project" value="InterPro"/>
</dbReference>
<evidence type="ECO:0000256" key="2">
    <source>
        <dbReference type="ARBA" id="ARBA00022729"/>
    </source>
</evidence>
<evidence type="ECO:0000313" key="5">
    <source>
        <dbReference type="EMBL" id="RUO57919.1"/>
    </source>
</evidence>
<dbReference type="SUPFAM" id="SSF56235">
    <property type="entry name" value="N-terminal nucleophile aminohydrolases (Ntn hydrolases)"/>
    <property type="match status" value="1"/>
</dbReference>
<dbReference type="OrthoDB" id="9760084at2"/>
<comment type="similarity">
    <text evidence="1">Belongs to the peptidase S45 family.</text>
</comment>
<sequence length="791" mass="88021">MHKTLLPLLAVTLIGCSPTGKQVQTPGYQAEIRYTAHGVPHIKANDYGSLGFGEGYAAARDQICNLSYVVTQVRGELAQHLGAGPQQRFAISDAAVKSLRLYERAEQAFTTLRPQLRDMLSGYAAGVNHYLATTNKPGSWCQGQSWVSQVSATDIFARGYLITTNLPLLAGAMYQATPPQQEITGRDAGAALLAQAESAFALDHLGSNAWAIGNDLTAHEGGLLMGNPHYPWFGSNRFWEKHLTIPDEYDVYGVSLAGIPGVAIGFNKHLGWSHTVSASRRLAVYQLQLAANDPLSYMVDGQSRKLEERQVSVKVKGPDGATSEQQHSLWFSEYGPLVKFGGFDWTETTAFAINDVNYDNFVILEQWLDMARADNMAQFIAAHERWNALPWVNTIATGSEGKAVYIDGSSVGNLSEEAIEKWQQMYSESPTIQQLYDQRQLMLFNGSRSDFRWQPTSGQPLAESVPFAQRPRLIRDDYVFNANDSYWVAHKDARDIQRSPLYGPVDSAISWRSRMNLHYLTEPAYRGTDARFDLKEVQQALFTNGSMAYRIFYTELTDVCAQQLPLSKACAALSQFTGNYDISSRGAVLFREWIFAYQHLVNAEQAQLYRVPFSADDPYATPRGLGNAEQAMAALQLAADLLEQQEISLDARLGEQQKAPRNEQLIPLHGGHHYDGVINMMDQRGSDTIGPFPESNRLKPWSTLTDRGYPITGGGSFIFTVAFTPEGPHAEALLTYGQSEDPDSPFYAEQTQLLADKQWRQVIFMQREVEANTVETQQVQGNREPHVALQN</sequence>
<dbReference type="InterPro" id="IPR043146">
    <property type="entry name" value="Penicillin_amidase_N_B-knob"/>
</dbReference>
<gene>
    <name evidence="5" type="ORF">CWI71_10950</name>
</gene>
<name>A0A432YAB0_9GAMM</name>
<dbReference type="Gene3D" id="1.10.439.10">
    <property type="entry name" value="Penicillin Amidohydrolase, domain 1"/>
    <property type="match status" value="1"/>
</dbReference>
<dbReference type="InterPro" id="IPR043147">
    <property type="entry name" value="Penicillin_amidase_A-knob"/>
</dbReference>
<dbReference type="PANTHER" id="PTHR34218">
    <property type="entry name" value="PEPTIDASE S45 PENICILLIN AMIDASE"/>
    <property type="match status" value="1"/>
</dbReference>
<dbReference type="EMBL" id="PIPY01000012">
    <property type="protein sequence ID" value="RUO57919.1"/>
    <property type="molecule type" value="Genomic_DNA"/>
</dbReference>
<evidence type="ECO:0000256" key="3">
    <source>
        <dbReference type="ARBA" id="ARBA00022801"/>
    </source>
</evidence>
<keyword evidence="6" id="KW-1185">Reference proteome</keyword>
<evidence type="ECO:0000256" key="4">
    <source>
        <dbReference type="ARBA" id="ARBA00023145"/>
    </source>
</evidence>
<proteinExistence type="inferred from homology"/>
<reference evidence="6" key="1">
    <citation type="journal article" date="2018" name="Front. Microbiol.">
        <title>Genome-Based Analysis Reveals the Taxonomy and Diversity of the Family Idiomarinaceae.</title>
        <authorList>
            <person name="Liu Y."/>
            <person name="Lai Q."/>
            <person name="Shao Z."/>
        </authorList>
    </citation>
    <scope>NUCLEOTIDE SEQUENCE [LARGE SCALE GENOMIC DNA]</scope>
    <source>
        <strain evidence="6">CVS-6</strain>
    </source>
</reference>
<dbReference type="AlphaFoldDB" id="A0A432YAB0"/>
<dbReference type="RefSeq" id="WP_126755309.1">
    <property type="nucleotide sequence ID" value="NZ_PIPY01000012.1"/>
</dbReference>
<protein>
    <submittedName>
        <fullName evidence="5">Peptidase S45</fullName>
    </submittedName>
</protein>
<dbReference type="PROSITE" id="PS51257">
    <property type="entry name" value="PROKAR_LIPOPROTEIN"/>
    <property type="match status" value="1"/>
</dbReference>
<keyword evidence="2" id="KW-0732">Signal</keyword>
<dbReference type="Gene3D" id="3.60.20.10">
    <property type="entry name" value="Glutamine Phosphoribosylpyrophosphate, subunit 1, domain 1"/>
    <property type="match status" value="1"/>
</dbReference>
<dbReference type="InterPro" id="IPR029055">
    <property type="entry name" value="Ntn_hydrolases_N"/>
</dbReference>
<dbReference type="PANTHER" id="PTHR34218:SF3">
    <property type="entry name" value="ACYL-HOMOSERINE LACTONE ACYLASE PVDQ"/>
    <property type="match status" value="1"/>
</dbReference>
<keyword evidence="4" id="KW-0865">Zymogen</keyword>
<dbReference type="InterPro" id="IPR002692">
    <property type="entry name" value="S45"/>
</dbReference>
<dbReference type="Pfam" id="PF01804">
    <property type="entry name" value="Penicil_amidase"/>
    <property type="match status" value="1"/>
</dbReference>
<evidence type="ECO:0000313" key="6">
    <source>
        <dbReference type="Proteomes" id="UP000288259"/>
    </source>
</evidence>
<evidence type="ECO:0000256" key="1">
    <source>
        <dbReference type="ARBA" id="ARBA00006586"/>
    </source>
</evidence>
<dbReference type="Gene3D" id="1.10.1400.10">
    <property type="match status" value="1"/>
</dbReference>
<keyword evidence="3" id="KW-0378">Hydrolase</keyword>
<dbReference type="Gene3D" id="2.30.120.10">
    <property type="match status" value="1"/>
</dbReference>
<dbReference type="Proteomes" id="UP000288259">
    <property type="component" value="Unassembled WGS sequence"/>
</dbReference>